<protein>
    <submittedName>
        <fullName evidence="2">Stimulated by retinoic acid gene 6 protein-like</fullName>
    </submittedName>
</protein>
<evidence type="ECO:0000313" key="2">
    <source>
        <dbReference type="EMBL" id="KAG9259720.1"/>
    </source>
</evidence>
<gene>
    <name evidence="2" type="primary">STRA6L</name>
    <name evidence="2" type="ORF">AMEX_G27247</name>
</gene>
<keyword evidence="1" id="KW-0472">Membrane</keyword>
<dbReference type="EMBL" id="JAICCE010000025">
    <property type="protein sequence ID" value="KAG9259720.1"/>
    <property type="molecule type" value="Genomic_DNA"/>
</dbReference>
<accession>A0A8T2KIS1</accession>
<dbReference type="GO" id="GO:0034632">
    <property type="term" value="F:retinol transmembrane transporter activity"/>
    <property type="evidence" value="ECO:0007669"/>
    <property type="project" value="InterPro"/>
</dbReference>
<keyword evidence="1" id="KW-0812">Transmembrane</keyword>
<keyword evidence="1" id="KW-1133">Transmembrane helix</keyword>
<reference evidence="2 3" key="1">
    <citation type="submission" date="2021-07" db="EMBL/GenBank/DDBJ databases">
        <authorList>
            <person name="Imarazene B."/>
            <person name="Zahm M."/>
            <person name="Klopp C."/>
            <person name="Cabau C."/>
            <person name="Beille S."/>
            <person name="Jouanno E."/>
            <person name="Castinel A."/>
            <person name="Lluch J."/>
            <person name="Gil L."/>
            <person name="Kuchtly C."/>
            <person name="Lopez Roques C."/>
            <person name="Donnadieu C."/>
            <person name="Parrinello H."/>
            <person name="Journot L."/>
            <person name="Du K."/>
            <person name="Schartl M."/>
            <person name="Retaux S."/>
            <person name="Guiguen Y."/>
        </authorList>
    </citation>
    <scope>NUCLEOTIDE SEQUENCE [LARGE SCALE GENOMIC DNA]</scope>
    <source>
        <strain evidence="2">Pach_M1</strain>
        <tissue evidence="2">Testis</tissue>
    </source>
</reference>
<evidence type="ECO:0000313" key="3">
    <source>
        <dbReference type="Proteomes" id="UP000752171"/>
    </source>
</evidence>
<dbReference type="GO" id="GO:0038023">
    <property type="term" value="F:signaling receptor activity"/>
    <property type="evidence" value="ECO:0007669"/>
    <property type="project" value="InterPro"/>
</dbReference>
<proteinExistence type="predicted"/>
<dbReference type="InterPro" id="IPR026612">
    <property type="entry name" value="STRA6-like"/>
</dbReference>
<comment type="caution">
    <text evidence="2">The sequence shown here is derived from an EMBL/GenBank/DDBJ whole genome shotgun (WGS) entry which is preliminary data.</text>
</comment>
<dbReference type="AlphaFoldDB" id="A0A8T2KIS1"/>
<name>A0A8T2KIS1_ASTMX</name>
<feature type="transmembrane region" description="Helical" evidence="1">
    <location>
        <begin position="42"/>
        <end position="61"/>
    </location>
</feature>
<dbReference type="Proteomes" id="UP000752171">
    <property type="component" value="Unassembled WGS sequence"/>
</dbReference>
<evidence type="ECO:0000256" key="1">
    <source>
        <dbReference type="SAM" id="Phobius"/>
    </source>
</evidence>
<organism evidence="2 3">
    <name type="scientific">Astyanax mexicanus</name>
    <name type="common">Blind cave fish</name>
    <name type="synonym">Astyanax fasciatus mexicanus</name>
    <dbReference type="NCBI Taxonomy" id="7994"/>
    <lineage>
        <taxon>Eukaryota</taxon>
        <taxon>Metazoa</taxon>
        <taxon>Chordata</taxon>
        <taxon>Craniata</taxon>
        <taxon>Vertebrata</taxon>
        <taxon>Euteleostomi</taxon>
        <taxon>Actinopterygii</taxon>
        <taxon>Neopterygii</taxon>
        <taxon>Teleostei</taxon>
        <taxon>Ostariophysi</taxon>
        <taxon>Characiformes</taxon>
        <taxon>Characoidei</taxon>
        <taxon>Acestrorhamphidae</taxon>
        <taxon>Acestrorhamphinae</taxon>
        <taxon>Astyanax</taxon>
    </lineage>
</organism>
<dbReference type="Pfam" id="PF14752">
    <property type="entry name" value="RBP_receptor"/>
    <property type="match status" value="1"/>
</dbReference>
<sequence>MPPRETDRGLAAYEDAFRGLYPTESPTNVPGEESQCNFNRELVLHSFVLPSLFIVLLLSFLERRGRVYSFEERFPYLRGRFGIVVPLDFTGTLRNRWWYAFAIGAAC</sequence>